<evidence type="ECO:0000313" key="1">
    <source>
        <dbReference type="EMBL" id="CSA88855.1"/>
    </source>
</evidence>
<proteinExistence type="predicted"/>
<protein>
    <submittedName>
        <fullName evidence="1">Uncharacterized protein</fullName>
    </submittedName>
</protein>
<gene>
    <name evidence="1" type="ORF">ERS013165_02692</name>
</gene>
<evidence type="ECO:0000313" key="2">
    <source>
        <dbReference type="Proteomes" id="UP000044806"/>
    </source>
</evidence>
<sequence length="105" mass="12505">MIVIGIDCRMDELSWRRNHNEIFPLFDCRAHFTQFGGHCCQAIRLFYTPVVNVTNGRGTFGKKCRRRNRHRRIWDMVKIEIHRIQFTTASNHIIIAPLNLRAHLF</sequence>
<name>A0A655PFB6_VIBCL</name>
<dbReference type="EMBL" id="CWOW01000014">
    <property type="protein sequence ID" value="CSA88855.1"/>
    <property type="molecule type" value="Genomic_DNA"/>
</dbReference>
<dbReference type="Proteomes" id="UP000044806">
    <property type="component" value="Unassembled WGS sequence"/>
</dbReference>
<reference evidence="1 2" key="1">
    <citation type="submission" date="2015-07" db="EMBL/GenBank/DDBJ databases">
        <authorList>
            <consortium name="Pathogen Informatics"/>
        </authorList>
    </citation>
    <scope>NUCLEOTIDE SEQUENCE [LARGE SCALE GENOMIC DNA]</scope>
    <source>
        <strain evidence="1 2">A51</strain>
    </source>
</reference>
<accession>A0A655PFB6</accession>
<dbReference type="AlphaFoldDB" id="A0A655PFB6"/>
<organism evidence="1 2">
    <name type="scientific">Vibrio cholerae</name>
    <dbReference type="NCBI Taxonomy" id="666"/>
    <lineage>
        <taxon>Bacteria</taxon>
        <taxon>Pseudomonadati</taxon>
        <taxon>Pseudomonadota</taxon>
        <taxon>Gammaproteobacteria</taxon>
        <taxon>Vibrionales</taxon>
        <taxon>Vibrionaceae</taxon>
        <taxon>Vibrio</taxon>
    </lineage>
</organism>